<protein>
    <submittedName>
        <fullName evidence="2">Unannotated protein</fullName>
    </submittedName>
</protein>
<dbReference type="SUPFAM" id="SSF53756">
    <property type="entry name" value="UDP-Glycosyltransferase/glycogen phosphorylase"/>
    <property type="match status" value="1"/>
</dbReference>
<proteinExistence type="predicted"/>
<dbReference type="InterPro" id="IPR050194">
    <property type="entry name" value="Glycosyltransferase_grp1"/>
</dbReference>
<evidence type="ECO:0000259" key="1">
    <source>
        <dbReference type="Pfam" id="PF13439"/>
    </source>
</evidence>
<dbReference type="Pfam" id="PF13439">
    <property type="entry name" value="Glyco_transf_4"/>
    <property type="match status" value="1"/>
</dbReference>
<evidence type="ECO:0000313" key="2">
    <source>
        <dbReference type="EMBL" id="CAB4570736.1"/>
    </source>
</evidence>
<accession>A0A6J6E4K0</accession>
<dbReference type="EMBL" id="CAEZTU010000005">
    <property type="protein sequence ID" value="CAB4570736.1"/>
    <property type="molecule type" value="Genomic_DNA"/>
</dbReference>
<reference evidence="2" key="1">
    <citation type="submission" date="2020-05" db="EMBL/GenBank/DDBJ databases">
        <authorList>
            <person name="Chiriac C."/>
            <person name="Salcher M."/>
            <person name="Ghai R."/>
            <person name="Kavagutti S V."/>
        </authorList>
    </citation>
    <scope>NUCLEOTIDE SEQUENCE</scope>
</reference>
<dbReference type="Gene3D" id="3.40.50.2000">
    <property type="entry name" value="Glycogen Phosphorylase B"/>
    <property type="match status" value="2"/>
</dbReference>
<name>A0A6J6E4K0_9ZZZZ</name>
<dbReference type="InterPro" id="IPR028098">
    <property type="entry name" value="Glyco_trans_4-like_N"/>
</dbReference>
<organism evidence="2">
    <name type="scientific">freshwater metagenome</name>
    <dbReference type="NCBI Taxonomy" id="449393"/>
    <lineage>
        <taxon>unclassified sequences</taxon>
        <taxon>metagenomes</taxon>
        <taxon>ecological metagenomes</taxon>
    </lineage>
</organism>
<dbReference type="PANTHER" id="PTHR45947">
    <property type="entry name" value="SULFOQUINOVOSYL TRANSFERASE SQD2"/>
    <property type="match status" value="1"/>
</dbReference>
<dbReference type="AlphaFoldDB" id="A0A6J6E4K0"/>
<dbReference type="Pfam" id="PF13692">
    <property type="entry name" value="Glyco_trans_1_4"/>
    <property type="match status" value="1"/>
</dbReference>
<feature type="domain" description="Glycosyltransferase subfamily 4-like N-terminal" evidence="1">
    <location>
        <begin position="14"/>
        <end position="171"/>
    </location>
</feature>
<dbReference type="GO" id="GO:0016757">
    <property type="term" value="F:glycosyltransferase activity"/>
    <property type="evidence" value="ECO:0007669"/>
    <property type="project" value="TreeGrafter"/>
</dbReference>
<dbReference type="CDD" id="cd03801">
    <property type="entry name" value="GT4_PimA-like"/>
    <property type="match status" value="1"/>
</dbReference>
<sequence>MRIGIVCPYDWSVPGGVKQHIQDLSESLVDLGHYVNVLTPTSDEESLPTYATNAGSTIALPYNGSIARIKFDPAAFTRTRNWLREGKFDILHLHEPTSPSPSIIAAWSARGPIVATHHTSNDSMYAVKNMQFLLQPMMEKVIARIAVSPEAKKTMIDHLGGDAVIIPNGVRVKNFQNAQKLSGSDPEKTIVFVGRLDEPRKGIQVLLEAMPKVFDQISGLKLLLVGPGDKEDILKSIDAKYHSQIEFKGFVDHKTKASCYATATVYVAPNLGGESFGIVLLEAMAAGAPVLASDLPAFKRVLDDGKFGQLFKTNDASDLSQSLVSLIQNKTKRDELSALGVIRAQQFDWSVIVRQILDVYESVKSVEGRNVREDFRGQLYGRLTKTGRLDRRRVKNSFLTE</sequence>
<dbReference type="PANTHER" id="PTHR45947:SF3">
    <property type="entry name" value="SULFOQUINOVOSYL TRANSFERASE SQD2"/>
    <property type="match status" value="1"/>
</dbReference>
<gene>
    <name evidence="2" type="ORF">UFOPK1740_00215</name>
</gene>